<dbReference type="PRINTS" id="PR00407">
    <property type="entry name" value="EUMOPTERIN"/>
</dbReference>
<dbReference type="Proteomes" id="UP000298460">
    <property type="component" value="Unassembled WGS sequence"/>
</dbReference>
<dbReference type="GO" id="GO:0008482">
    <property type="term" value="F:sulfite oxidase activity"/>
    <property type="evidence" value="ECO:0007669"/>
    <property type="project" value="TreeGrafter"/>
</dbReference>
<keyword evidence="2" id="KW-0500">Molybdenum</keyword>
<dbReference type="SUPFAM" id="SSF56524">
    <property type="entry name" value="Oxidoreductase molybdopterin-binding domain"/>
    <property type="match status" value="1"/>
</dbReference>
<dbReference type="OrthoDB" id="9778777at2"/>
<keyword evidence="3" id="KW-0479">Metal-binding</keyword>
<dbReference type="Gene3D" id="2.60.40.650">
    <property type="match status" value="1"/>
</dbReference>
<sequence>MTNQDLPRTINDKPGLIPLQVMPENMESPISDVLTWITPNEQFYARNHLPYPTIQLESWALFLGGEVERPLNFSYEQIKKMPQVDKFVTMECSGNKRALMEPPTPGEQWQTGAVGNAKWTGVPLAYILDQAKVKETAVELVFTGADSGIRPDMDNAVNYERSLLLDKALMSECLLALKMNDEPIPHKHGFPLRLIVPGWYGMAHVKWISRITAIPIPFKGPFQAIDYVYITNEGNYNNAVPVTEMKVNSIITWPSKGEKVHLGSHTVRGLAWAGKTTISKVEISIDNGMTWNTARLTSPEHKPYTWTFWEYQWDNPVPGQYFLQARAHDNNGNVQPKAATWNAKGYGNNSIHQITITVPQILH</sequence>
<dbReference type="InterPro" id="IPR000572">
    <property type="entry name" value="OxRdtase_Mopterin-bd_dom"/>
</dbReference>
<name>A0A4Z0R5B6_9FIRM</name>
<dbReference type="InterPro" id="IPR005066">
    <property type="entry name" value="MoCF_OxRdtse_dimer"/>
</dbReference>
<dbReference type="Pfam" id="PF03404">
    <property type="entry name" value="Mo-co_dimer"/>
    <property type="match status" value="1"/>
</dbReference>
<feature type="domain" description="Oxidoreductase molybdopterin-binding" evidence="5">
    <location>
        <begin position="48"/>
        <end position="218"/>
    </location>
</feature>
<gene>
    <name evidence="7" type="ORF">E4K67_09745</name>
</gene>
<keyword evidence="4" id="KW-0560">Oxidoreductase</keyword>
<reference evidence="7 8" key="1">
    <citation type="submission" date="2019-03" db="EMBL/GenBank/DDBJ databases">
        <title>Draft Genome Sequence of Desulfosporosinus fructosivorans Strain 63.6F, Isolated from Marine Sediment in the Baltic Sea.</title>
        <authorList>
            <person name="Hausmann B."/>
            <person name="Vandieken V."/>
            <person name="Pjevac P."/>
            <person name="Schreck K."/>
            <person name="Herbold C.W."/>
            <person name="Loy A."/>
        </authorList>
    </citation>
    <scope>NUCLEOTIDE SEQUENCE [LARGE SCALE GENOMIC DNA]</scope>
    <source>
        <strain evidence="7 8">63.6F</strain>
    </source>
</reference>
<dbReference type="Pfam" id="PF00174">
    <property type="entry name" value="Oxidored_molyb"/>
    <property type="match status" value="1"/>
</dbReference>
<dbReference type="PANTHER" id="PTHR19372:SF7">
    <property type="entry name" value="SULFITE OXIDASE, MITOCHONDRIAL"/>
    <property type="match status" value="1"/>
</dbReference>
<evidence type="ECO:0000259" key="5">
    <source>
        <dbReference type="Pfam" id="PF00174"/>
    </source>
</evidence>
<dbReference type="GO" id="GO:0006790">
    <property type="term" value="P:sulfur compound metabolic process"/>
    <property type="evidence" value="ECO:0007669"/>
    <property type="project" value="TreeGrafter"/>
</dbReference>
<dbReference type="RefSeq" id="WP_135546217.1">
    <property type="nucleotide sequence ID" value="NZ_SPQQ01000003.1"/>
</dbReference>
<protein>
    <submittedName>
        <fullName evidence="7">Sulfite oxidase</fullName>
    </submittedName>
</protein>
<dbReference type="PANTHER" id="PTHR19372">
    <property type="entry name" value="SULFITE REDUCTASE"/>
    <property type="match status" value="1"/>
</dbReference>
<dbReference type="GO" id="GO:0043546">
    <property type="term" value="F:molybdopterin cofactor binding"/>
    <property type="evidence" value="ECO:0007669"/>
    <property type="project" value="TreeGrafter"/>
</dbReference>
<dbReference type="GO" id="GO:0030151">
    <property type="term" value="F:molybdenum ion binding"/>
    <property type="evidence" value="ECO:0007669"/>
    <property type="project" value="InterPro"/>
</dbReference>
<dbReference type="SUPFAM" id="SSF81296">
    <property type="entry name" value="E set domains"/>
    <property type="match status" value="1"/>
</dbReference>
<comment type="caution">
    <text evidence="7">The sequence shown here is derived from an EMBL/GenBank/DDBJ whole genome shotgun (WGS) entry which is preliminary data.</text>
</comment>
<evidence type="ECO:0000256" key="4">
    <source>
        <dbReference type="ARBA" id="ARBA00023002"/>
    </source>
</evidence>
<evidence type="ECO:0000313" key="8">
    <source>
        <dbReference type="Proteomes" id="UP000298460"/>
    </source>
</evidence>
<dbReference type="CDD" id="cd02110">
    <property type="entry name" value="SO_family_Moco_dimer"/>
    <property type="match status" value="1"/>
</dbReference>
<accession>A0A4Z0R5B6</accession>
<proteinExistence type="predicted"/>
<dbReference type="AlphaFoldDB" id="A0A4Z0R5B6"/>
<evidence type="ECO:0000256" key="1">
    <source>
        <dbReference type="ARBA" id="ARBA00001924"/>
    </source>
</evidence>
<evidence type="ECO:0000256" key="2">
    <source>
        <dbReference type="ARBA" id="ARBA00022505"/>
    </source>
</evidence>
<dbReference type="GO" id="GO:0020037">
    <property type="term" value="F:heme binding"/>
    <property type="evidence" value="ECO:0007669"/>
    <property type="project" value="TreeGrafter"/>
</dbReference>
<evidence type="ECO:0000259" key="6">
    <source>
        <dbReference type="Pfam" id="PF03404"/>
    </source>
</evidence>
<comment type="cofactor">
    <cofactor evidence="1">
        <name>Mo-molybdopterin</name>
        <dbReference type="ChEBI" id="CHEBI:71302"/>
    </cofactor>
</comment>
<dbReference type="InterPro" id="IPR036374">
    <property type="entry name" value="OxRdtase_Mopterin-bd_sf"/>
</dbReference>
<organism evidence="7 8">
    <name type="scientific">Desulfosporosinus fructosivorans</name>
    <dbReference type="NCBI Taxonomy" id="2018669"/>
    <lineage>
        <taxon>Bacteria</taxon>
        <taxon>Bacillati</taxon>
        <taxon>Bacillota</taxon>
        <taxon>Clostridia</taxon>
        <taxon>Eubacteriales</taxon>
        <taxon>Desulfitobacteriaceae</taxon>
        <taxon>Desulfosporosinus</taxon>
    </lineage>
</organism>
<feature type="domain" description="Moybdenum cofactor oxidoreductase dimerisation" evidence="6">
    <location>
        <begin position="242"/>
        <end position="358"/>
    </location>
</feature>
<evidence type="ECO:0000256" key="3">
    <source>
        <dbReference type="ARBA" id="ARBA00022723"/>
    </source>
</evidence>
<keyword evidence="8" id="KW-1185">Reference proteome</keyword>
<evidence type="ECO:0000313" key="7">
    <source>
        <dbReference type="EMBL" id="TGE38242.1"/>
    </source>
</evidence>
<dbReference type="EMBL" id="SPQQ01000003">
    <property type="protein sequence ID" value="TGE38242.1"/>
    <property type="molecule type" value="Genomic_DNA"/>
</dbReference>
<dbReference type="Gene3D" id="3.90.420.10">
    <property type="entry name" value="Oxidoreductase, molybdopterin-binding domain"/>
    <property type="match status" value="1"/>
</dbReference>
<dbReference type="InterPro" id="IPR008335">
    <property type="entry name" value="Mopterin_OxRdtase_euk"/>
</dbReference>
<dbReference type="InterPro" id="IPR014756">
    <property type="entry name" value="Ig_E-set"/>
</dbReference>